<dbReference type="Proteomes" id="UP000178880">
    <property type="component" value="Unassembled WGS sequence"/>
</dbReference>
<comment type="caution">
    <text evidence="2">The sequence shown here is derived from an EMBL/GenBank/DDBJ whole genome shotgun (WGS) entry which is preliminary data.</text>
</comment>
<dbReference type="STRING" id="1798650.A2945_03080"/>
<accession>A0A1G2CDX7</accession>
<reference evidence="2 3" key="1">
    <citation type="journal article" date="2016" name="Nat. Commun.">
        <title>Thousands of microbial genomes shed light on interconnected biogeochemical processes in an aquifer system.</title>
        <authorList>
            <person name="Anantharaman K."/>
            <person name="Brown C.T."/>
            <person name="Hug L.A."/>
            <person name="Sharon I."/>
            <person name="Castelle C.J."/>
            <person name="Probst A.J."/>
            <person name="Thomas B.C."/>
            <person name="Singh A."/>
            <person name="Wilkins M.J."/>
            <person name="Karaoz U."/>
            <person name="Brodie E.L."/>
            <person name="Williams K.H."/>
            <person name="Hubbard S.S."/>
            <person name="Banfield J.F."/>
        </authorList>
    </citation>
    <scope>NUCLEOTIDE SEQUENCE [LARGE SCALE GENOMIC DNA]</scope>
</reference>
<feature type="chain" id="PRO_5009582287" evidence="1">
    <location>
        <begin position="27"/>
        <end position="198"/>
    </location>
</feature>
<dbReference type="EMBL" id="MHLA01000014">
    <property type="protein sequence ID" value="OGY99602.1"/>
    <property type="molecule type" value="Genomic_DNA"/>
</dbReference>
<evidence type="ECO:0000256" key="1">
    <source>
        <dbReference type="SAM" id="SignalP"/>
    </source>
</evidence>
<protein>
    <submittedName>
        <fullName evidence="2">Uncharacterized protein</fullName>
    </submittedName>
</protein>
<name>A0A1G2CDX7_9BACT</name>
<keyword evidence="1" id="KW-0732">Signal</keyword>
<proteinExistence type="predicted"/>
<dbReference type="AlphaFoldDB" id="A0A1G2CDX7"/>
<organism evidence="2 3">
    <name type="scientific">Candidatus Liptonbacteria bacterium RIFCSPLOWO2_01_FULL_52_25</name>
    <dbReference type="NCBI Taxonomy" id="1798650"/>
    <lineage>
        <taxon>Bacteria</taxon>
        <taxon>Candidatus Liptoniibacteriota</taxon>
    </lineage>
</organism>
<feature type="signal peptide" evidence="1">
    <location>
        <begin position="1"/>
        <end position="26"/>
    </location>
</feature>
<evidence type="ECO:0000313" key="2">
    <source>
        <dbReference type="EMBL" id="OGY99602.1"/>
    </source>
</evidence>
<gene>
    <name evidence="2" type="ORF">A2945_03080</name>
</gene>
<evidence type="ECO:0000313" key="3">
    <source>
        <dbReference type="Proteomes" id="UP000178880"/>
    </source>
</evidence>
<sequence length="198" mass="22505">MTVKRTLLLVALCAAASTGMVRYAHAEFQARQPQPLEWVNAVPCCEQDLERIRTAASMPVEWKYVLHGFVDTSLTGASVQTAELYGCTERNDGTYYDCDIYVTQKFKRSASRDELLGVLAHEVGHVAYYGYYRPGSIESEYLADRFAVDTLRALGINPRTMLTTLLRLSREEVFSTPDAQVQIRQRIQRMRELLDAKK</sequence>